<reference evidence="1" key="1">
    <citation type="submission" date="2020-08" db="EMBL/GenBank/DDBJ databases">
        <title>Multicomponent nature underlies the extraordinary mechanical properties of spider dragline silk.</title>
        <authorList>
            <person name="Kono N."/>
            <person name="Nakamura H."/>
            <person name="Mori M."/>
            <person name="Yoshida Y."/>
            <person name="Ohtoshi R."/>
            <person name="Malay A.D."/>
            <person name="Moran D.A.P."/>
            <person name="Tomita M."/>
            <person name="Numata K."/>
            <person name="Arakawa K."/>
        </authorList>
    </citation>
    <scope>NUCLEOTIDE SEQUENCE</scope>
</reference>
<dbReference type="EMBL" id="BMAW01039207">
    <property type="protein sequence ID" value="GFU54970.1"/>
    <property type="molecule type" value="Genomic_DNA"/>
</dbReference>
<dbReference type="AlphaFoldDB" id="A0A8X6QXT5"/>
<gene>
    <name evidence="1" type="ORF">NPIL_505001</name>
</gene>
<dbReference type="Proteomes" id="UP000887013">
    <property type="component" value="Unassembled WGS sequence"/>
</dbReference>
<organism evidence="1 2">
    <name type="scientific">Nephila pilipes</name>
    <name type="common">Giant wood spider</name>
    <name type="synonym">Nephila maculata</name>
    <dbReference type="NCBI Taxonomy" id="299642"/>
    <lineage>
        <taxon>Eukaryota</taxon>
        <taxon>Metazoa</taxon>
        <taxon>Ecdysozoa</taxon>
        <taxon>Arthropoda</taxon>
        <taxon>Chelicerata</taxon>
        <taxon>Arachnida</taxon>
        <taxon>Araneae</taxon>
        <taxon>Araneomorphae</taxon>
        <taxon>Entelegynae</taxon>
        <taxon>Araneoidea</taxon>
        <taxon>Nephilidae</taxon>
        <taxon>Nephila</taxon>
    </lineage>
</organism>
<sequence length="98" mass="11305">MNIISSVQVRSMQFHIPDQFENLYRCHLISLYNKAFIPVDLRLPLMGLPKRPALDLNCSVDFWPPLIGPGSFVFLELFSCWANGPTERERNVHGKTEM</sequence>
<name>A0A8X6QXT5_NEPPI</name>
<evidence type="ECO:0000313" key="1">
    <source>
        <dbReference type="EMBL" id="GFU54970.1"/>
    </source>
</evidence>
<keyword evidence="2" id="KW-1185">Reference proteome</keyword>
<comment type="caution">
    <text evidence="1">The sequence shown here is derived from an EMBL/GenBank/DDBJ whole genome shotgun (WGS) entry which is preliminary data.</text>
</comment>
<evidence type="ECO:0000313" key="2">
    <source>
        <dbReference type="Proteomes" id="UP000887013"/>
    </source>
</evidence>
<dbReference type="OrthoDB" id="10450534at2759"/>
<proteinExistence type="predicted"/>
<accession>A0A8X6QXT5</accession>
<protein>
    <submittedName>
        <fullName evidence="1">Uncharacterized protein</fullName>
    </submittedName>
</protein>